<keyword evidence="3" id="KW-1185">Reference proteome</keyword>
<protein>
    <submittedName>
        <fullName evidence="2">Uncharacterized protein</fullName>
    </submittedName>
</protein>
<name>A0A9X1NAC3_9ACTN</name>
<reference evidence="2" key="1">
    <citation type="submission" date="2021-11" db="EMBL/GenBank/DDBJ databases">
        <title>Streptomyces corallinus and Kineosporia corallina sp. nov., two new coral-derived marine actinobacteria.</title>
        <authorList>
            <person name="Buangrab K."/>
            <person name="Sutthacheep M."/>
            <person name="Yeemin T."/>
            <person name="Harunari E."/>
            <person name="Igarashi Y."/>
            <person name="Sripreechasak P."/>
            <person name="Kanchanasin P."/>
            <person name="Tanasupawat S."/>
            <person name="Phongsopitanun W."/>
        </authorList>
    </citation>
    <scope>NUCLEOTIDE SEQUENCE</scope>
    <source>
        <strain evidence="2">JCM 31032</strain>
    </source>
</reference>
<gene>
    <name evidence="2" type="ORF">LR394_11470</name>
</gene>
<dbReference type="AlphaFoldDB" id="A0A9X1NAC3"/>
<evidence type="ECO:0000313" key="2">
    <source>
        <dbReference type="EMBL" id="MCD5311522.1"/>
    </source>
</evidence>
<dbReference type="Proteomes" id="UP001138997">
    <property type="component" value="Unassembled WGS sequence"/>
</dbReference>
<feature type="region of interest" description="Disordered" evidence="1">
    <location>
        <begin position="75"/>
        <end position="116"/>
    </location>
</feature>
<accession>A0A9X1NAC3</accession>
<organism evidence="2 3">
    <name type="scientific">Kineosporia babensis</name>
    <dbReference type="NCBI Taxonomy" id="499548"/>
    <lineage>
        <taxon>Bacteria</taxon>
        <taxon>Bacillati</taxon>
        <taxon>Actinomycetota</taxon>
        <taxon>Actinomycetes</taxon>
        <taxon>Kineosporiales</taxon>
        <taxon>Kineosporiaceae</taxon>
        <taxon>Kineosporia</taxon>
    </lineage>
</organism>
<sequence length="116" mass="12268">MEHHRHLDPAALAAGLPKEWAEDARLALTALQEALTAEEDGSSCPVCVGVAAVCDHGPVLLDRVAEMASGLARTLREMAPENQDESDVSGIEDHSRGTAPTRRPPPPTTVPINVSD</sequence>
<comment type="caution">
    <text evidence="2">The sequence shown here is derived from an EMBL/GenBank/DDBJ whole genome shotgun (WGS) entry which is preliminary data.</text>
</comment>
<dbReference type="EMBL" id="JAJOMB010000005">
    <property type="protein sequence ID" value="MCD5311522.1"/>
    <property type="molecule type" value="Genomic_DNA"/>
</dbReference>
<dbReference type="RefSeq" id="WP_231440796.1">
    <property type="nucleotide sequence ID" value="NZ_JAJOMB010000005.1"/>
</dbReference>
<evidence type="ECO:0000256" key="1">
    <source>
        <dbReference type="SAM" id="MobiDB-lite"/>
    </source>
</evidence>
<evidence type="ECO:0000313" key="3">
    <source>
        <dbReference type="Proteomes" id="UP001138997"/>
    </source>
</evidence>
<proteinExistence type="predicted"/>